<dbReference type="EMBL" id="AP028654">
    <property type="protein sequence ID" value="BEP29827.1"/>
    <property type="molecule type" value="Genomic_DNA"/>
</dbReference>
<dbReference type="InterPro" id="IPR002197">
    <property type="entry name" value="HTH_Fis"/>
</dbReference>
<reference evidence="6 7" key="1">
    <citation type="submission" date="2023-08" db="EMBL/GenBank/DDBJ databases">
        <title>Helicovermis profunda gen. nov., sp. nov., a novel mesophilic, fermentative bacterium within the Bacillota from a deep-sea hydrothermal vent chimney.</title>
        <authorList>
            <person name="Miyazaki U."/>
            <person name="Mizutani D."/>
            <person name="Hashimoto Y."/>
            <person name="Tame A."/>
            <person name="Sawayama S."/>
            <person name="Miyazaki J."/>
            <person name="Takai K."/>
            <person name="Nakagawa S."/>
        </authorList>
    </citation>
    <scope>NUCLEOTIDE SEQUENCE [LARGE SCALE GENOMIC DNA]</scope>
    <source>
        <strain evidence="6 7">S502</strain>
    </source>
</reference>
<dbReference type="InterPro" id="IPR025943">
    <property type="entry name" value="Sigma_54_int_dom_ATP-bd_2"/>
</dbReference>
<dbReference type="Pfam" id="PF00158">
    <property type="entry name" value="Sigma54_activat"/>
    <property type="match status" value="1"/>
</dbReference>
<dbReference type="Pfam" id="PF25601">
    <property type="entry name" value="AAA_lid_14"/>
    <property type="match status" value="1"/>
</dbReference>
<dbReference type="InterPro" id="IPR058031">
    <property type="entry name" value="AAA_lid_NorR"/>
</dbReference>
<dbReference type="PROSITE" id="PS50045">
    <property type="entry name" value="SIGMA54_INTERACT_4"/>
    <property type="match status" value="1"/>
</dbReference>
<dbReference type="Gene3D" id="1.10.8.60">
    <property type="match status" value="1"/>
</dbReference>
<evidence type="ECO:0000313" key="7">
    <source>
        <dbReference type="Proteomes" id="UP001321786"/>
    </source>
</evidence>
<dbReference type="AlphaFoldDB" id="A0AAU9EAK5"/>
<dbReference type="GO" id="GO:0006355">
    <property type="term" value="P:regulation of DNA-templated transcription"/>
    <property type="evidence" value="ECO:0007669"/>
    <property type="project" value="InterPro"/>
</dbReference>
<evidence type="ECO:0000259" key="5">
    <source>
        <dbReference type="PROSITE" id="PS50045"/>
    </source>
</evidence>
<dbReference type="InterPro" id="IPR009057">
    <property type="entry name" value="Homeodomain-like_sf"/>
</dbReference>
<proteinExistence type="predicted"/>
<evidence type="ECO:0000256" key="2">
    <source>
        <dbReference type="ARBA" id="ARBA00022840"/>
    </source>
</evidence>
<gene>
    <name evidence="6" type="ORF">HLPR_21580</name>
</gene>
<keyword evidence="1" id="KW-0547">Nucleotide-binding</keyword>
<dbReference type="InterPro" id="IPR027417">
    <property type="entry name" value="P-loop_NTPase"/>
</dbReference>
<organism evidence="6 7">
    <name type="scientific">Helicovermis profundi</name>
    <dbReference type="NCBI Taxonomy" id="3065157"/>
    <lineage>
        <taxon>Bacteria</taxon>
        <taxon>Bacillati</taxon>
        <taxon>Bacillota</taxon>
        <taxon>Clostridia</taxon>
        <taxon>Helicovermis</taxon>
    </lineage>
</organism>
<keyword evidence="7" id="KW-1185">Reference proteome</keyword>
<sequence length="272" mass="30739">MGKEVIARLIHNTSKRKNEPFVAINCSAIPENLIESELFGYDEGAFSGAKKGGKIGKFQLADGGTIFLDEIGEMALHLQSKLLRVIQDKQITKIGGLNPIEVDIRILAATNKKLETLVKNGKFREDLYYRLKVIPIYSSPLRERIGDIKLLLDYFVKHYSDILEKKISGISDDALKVLLSYSWKGNVRELMNVVEFSMSMSNTDMITLNNLPNDILNPIEDDFEELNVEYNIKLLIERAIKKYGNSTLAKEMAAKALGISVATLYRKMKDFE</sequence>
<evidence type="ECO:0000256" key="3">
    <source>
        <dbReference type="ARBA" id="ARBA00023015"/>
    </source>
</evidence>
<keyword evidence="3" id="KW-0805">Transcription regulation</keyword>
<dbReference type="Gene3D" id="1.10.10.60">
    <property type="entry name" value="Homeodomain-like"/>
    <property type="match status" value="1"/>
</dbReference>
<evidence type="ECO:0000256" key="4">
    <source>
        <dbReference type="ARBA" id="ARBA00023163"/>
    </source>
</evidence>
<dbReference type="SUPFAM" id="SSF52540">
    <property type="entry name" value="P-loop containing nucleoside triphosphate hydrolases"/>
    <property type="match status" value="1"/>
</dbReference>
<feature type="domain" description="Sigma-54 factor interaction" evidence="5">
    <location>
        <begin position="1"/>
        <end position="199"/>
    </location>
</feature>
<dbReference type="FunFam" id="3.40.50.300:FF:000006">
    <property type="entry name" value="DNA-binding transcriptional regulator NtrC"/>
    <property type="match status" value="1"/>
</dbReference>
<dbReference type="Proteomes" id="UP001321786">
    <property type="component" value="Chromosome"/>
</dbReference>
<evidence type="ECO:0000313" key="6">
    <source>
        <dbReference type="EMBL" id="BEP29827.1"/>
    </source>
</evidence>
<dbReference type="GO" id="GO:0005524">
    <property type="term" value="F:ATP binding"/>
    <property type="evidence" value="ECO:0007669"/>
    <property type="project" value="UniProtKB-KW"/>
</dbReference>
<dbReference type="PROSITE" id="PS00676">
    <property type="entry name" value="SIGMA54_INTERACT_2"/>
    <property type="match status" value="1"/>
</dbReference>
<name>A0AAU9EAK5_9FIRM</name>
<dbReference type="SUPFAM" id="SSF46689">
    <property type="entry name" value="Homeodomain-like"/>
    <property type="match status" value="1"/>
</dbReference>
<evidence type="ECO:0000256" key="1">
    <source>
        <dbReference type="ARBA" id="ARBA00022741"/>
    </source>
</evidence>
<dbReference type="PANTHER" id="PTHR32071:SF57">
    <property type="entry name" value="C4-DICARBOXYLATE TRANSPORT TRANSCRIPTIONAL REGULATORY PROTEIN DCTD"/>
    <property type="match status" value="1"/>
</dbReference>
<dbReference type="CDD" id="cd00009">
    <property type="entry name" value="AAA"/>
    <property type="match status" value="1"/>
</dbReference>
<dbReference type="KEGG" id="hprf:HLPR_21580"/>
<dbReference type="InterPro" id="IPR002078">
    <property type="entry name" value="Sigma_54_int"/>
</dbReference>
<protein>
    <recommendedName>
        <fullName evidence="5">Sigma-54 factor interaction domain-containing protein</fullName>
    </recommendedName>
</protein>
<keyword evidence="4" id="KW-0804">Transcription</keyword>
<dbReference type="GO" id="GO:0043565">
    <property type="term" value="F:sequence-specific DNA binding"/>
    <property type="evidence" value="ECO:0007669"/>
    <property type="project" value="InterPro"/>
</dbReference>
<keyword evidence="2" id="KW-0067">ATP-binding</keyword>
<dbReference type="Gene3D" id="3.40.50.300">
    <property type="entry name" value="P-loop containing nucleotide triphosphate hydrolases"/>
    <property type="match status" value="1"/>
</dbReference>
<accession>A0AAU9EAK5</accession>
<dbReference type="RefSeq" id="WP_338535440.1">
    <property type="nucleotide sequence ID" value="NZ_AP028654.1"/>
</dbReference>
<dbReference type="Pfam" id="PF02954">
    <property type="entry name" value="HTH_8"/>
    <property type="match status" value="1"/>
</dbReference>
<dbReference type="PANTHER" id="PTHR32071">
    <property type="entry name" value="TRANSCRIPTIONAL REGULATORY PROTEIN"/>
    <property type="match status" value="1"/>
</dbReference>